<feature type="binding site" evidence="5">
    <location>
        <begin position="108"/>
        <end position="109"/>
    </location>
    <ligand>
        <name>S-adenosyl-L-methionine</name>
        <dbReference type="ChEBI" id="CHEBI:59789"/>
    </ligand>
</feature>
<keyword evidence="3 5" id="KW-0808">Transferase</keyword>
<comment type="caution">
    <text evidence="6">The sequence shown here is derived from an EMBL/GenBank/DDBJ whole genome shotgun (WGS) entry which is preliminary data.</text>
</comment>
<organism evidence="6 7">
    <name type="scientific">Desulfatitalea alkaliphila</name>
    <dbReference type="NCBI Taxonomy" id="2929485"/>
    <lineage>
        <taxon>Bacteria</taxon>
        <taxon>Pseudomonadati</taxon>
        <taxon>Thermodesulfobacteriota</taxon>
        <taxon>Desulfobacteria</taxon>
        <taxon>Desulfobacterales</taxon>
        <taxon>Desulfosarcinaceae</taxon>
        <taxon>Desulfatitalea</taxon>
    </lineage>
</organism>
<name>A0AA41UK77_9BACT</name>
<protein>
    <recommendedName>
        <fullName evidence="5">Demethylmenaquinone methyltransferase</fullName>
        <ecNumber evidence="5">2.1.1.163</ecNumber>
    </recommendedName>
</protein>
<comment type="function">
    <text evidence="5">Methyltransferase required for the conversion of demethylmenaquinol (DMKH2) to menaquinol (MKH2).</text>
</comment>
<evidence type="ECO:0000256" key="4">
    <source>
        <dbReference type="ARBA" id="ARBA00022691"/>
    </source>
</evidence>
<dbReference type="PROSITE" id="PS51608">
    <property type="entry name" value="SAM_MT_UBIE"/>
    <property type="match status" value="1"/>
</dbReference>
<dbReference type="EMBL" id="JALJRB010000011">
    <property type="protein sequence ID" value="MCJ8501162.1"/>
    <property type="molecule type" value="Genomic_DNA"/>
</dbReference>
<dbReference type="HAMAP" id="MF_01813">
    <property type="entry name" value="MenG_UbiE_methyltr"/>
    <property type="match status" value="1"/>
</dbReference>
<gene>
    <name evidence="6" type="primary">ubiE</name>
    <name evidence="5" type="synonym">menG</name>
    <name evidence="6" type="ORF">MRX98_11315</name>
</gene>
<dbReference type="PANTHER" id="PTHR43591:SF24">
    <property type="entry name" value="2-METHOXY-6-POLYPRENYL-1,4-BENZOQUINOL METHYLASE, MITOCHONDRIAL"/>
    <property type="match status" value="1"/>
</dbReference>
<keyword evidence="7" id="KW-1185">Reference proteome</keyword>
<reference evidence="6" key="1">
    <citation type="submission" date="2022-04" db="EMBL/GenBank/DDBJ databases">
        <title>Desulfatitalea alkaliphila sp. nov., a novel anaerobic sulfate-reducing bacterium isolated from terrestrial mud volcano, Taman Peninsula, Russia.</title>
        <authorList>
            <person name="Khomyakova M.A."/>
            <person name="Merkel A.Y."/>
            <person name="Slobodkin A.I."/>
        </authorList>
    </citation>
    <scope>NUCLEOTIDE SEQUENCE</scope>
    <source>
        <strain evidence="6">M08but</strain>
    </source>
</reference>
<comment type="pathway">
    <text evidence="5">Quinol/quinone metabolism; menaquinone biosynthesis; menaquinol from 1,4-dihydroxy-2-naphthoate: step 2/2.</text>
</comment>
<dbReference type="PANTHER" id="PTHR43591">
    <property type="entry name" value="METHYLTRANSFERASE"/>
    <property type="match status" value="1"/>
</dbReference>
<dbReference type="AlphaFoldDB" id="A0AA41UK77"/>
<evidence type="ECO:0000256" key="5">
    <source>
        <dbReference type="HAMAP-Rule" id="MF_01813"/>
    </source>
</evidence>
<evidence type="ECO:0000256" key="2">
    <source>
        <dbReference type="ARBA" id="ARBA00022603"/>
    </source>
</evidence>
<comment type="caution">
    <text evidence="5">Lacks conserved residue(s) required for the propagation of feature annotation.</text>
</comment>
<accession>A0AA41UK77</accession>
<dbReference type="Gene3D" id="3.40.50.150">
    <property type="entry name" value="Vaccinia Virus protein VP39"/>
    <property type="match status" value="1"/>
</dbReference>
<dbReference type="GO" id="GO:0032259">
    <property type="term" value="P:methylation"/>
    <property type="evidence" value="ECO:0007669"/>
    <property type="project" value="UniProtKB-KW"/>
</dbReference>
<sequence>MKSTELPFVREMFNHIAPQYDFLNRLLSLRRDVHWRRALVAALGLNKGAVVLDVACGTADVPLEVVRQVGDRVRVVGADFAPQMLRLGRPKIKRAGPKGDTIHLVAADAFALPFAAQRFDAVTMAFGIRNVQDKQTVLQRFHHLLKPGGRLAILELGMPSEGLLGSLFRNYFSRLLPLVGRLFSRHGFAYSYLPDSVAHFPPPAAFAALMRGAGFENVRYRPLTLGIAVLFVGVKSKS</sequence>
<dbReference type="GO" id="GO:0043770">
    <property type="term" value="F:demethylmenaquinone methyltransferase activity"/>
    <property type="evidence" value="ECO:0007669"/>
    <property type="project" value="UniProtKB-UniRule"/>
</dbReference>
<keyword evidence="4 5" id="KW-0949">S-adenosyl-L-methionine</keyword>
<evidence type="ECO:0000313" key="6">
    <source>
        <dbReference type="EMBL" id="MCJ8501162.1"/>
    </source>
</evidence>
<dbReference type="RefSeq" id="WP_246907656.1">
    <property type="nucleotide sequence ID" value="NZ_JALJRB010000011.1"/>
</dbReference>
<dbReference type="Pfam" id="PF01209">
    <property type="entry name" value="Ubie_methyltran"/>
    <property type="match status" value="1"/>
</dbReference>
<dbReference type="InterPro" id="IPR023576">
    <property type="entry name" value="UbiE/COQ5_MeTrFase_CS"/>
</dbReference>
<dbReference type="CDD" id="cd02440">
    <property type="entry name" value="AdoMet_MTases"/>
    <property type="match status" value="1"/>
</dbReference>
<dbReference type="EC" id="2.1.1.163" evidence="5"/>
<dbReference type="Proteomes" id="UP001165427">
    <property type="component" value="Unassembled WGS sequence"/>
</dbReference>
<dbReference type="GO" id="GO:0009234">
    <property type="term" value="P:menaquinone biosynthetic process"/>
    <property type="evidence" value="ECO:0007669"/>
    <property type="project" value="UniProtKB-UniRule"/>
</dbReference>
<dbReference type="SUPFAM" id="SSF53335">
    <property type="entry name" value="S-adenosyl-L-methionine-dependent methyltransferases"/>
    <property type="match status" value="1"/>
</dbReference>
<evidence type="ECO:0000256" key="3">
    <source>
        <dbReference type="ARBA" id="ARBA00022679"/>
    </source>
</evidence>
<comment type="similarity">
    <text evidence="5">Belongs to the class I-like SAM-binding methyltransferase superfamily. MenG/UbiE family.</text>
</comment>
<keyword evidence="1 5" id="KW-0474">Menaquinone biosynthesis</keyword>
<dbReference type="InterPro" id="IPR029063">
    <property type="entry name" value="SAM-dependent_MTases_sf"/>
</dbReference>
<dbReference type="InterPro" id="IPR004033">
    <property type="entry name" value="UbiE/COQ5_MeTrFase"/>
</dbReference>
<dbReference type="PROSITE" id="PS01183">
    <property type="entry name" value="UBIE_1"/>
    <property type="match status" value="1"/>
</dbReference>
<evidence type="ECO:0000313" key="7">
    <source>
        <dbReference type="Proteomes" id="UP001165427"/>
    </source>
</evidence>
<dbReference type="NCBIfam" id="TIGR01934">
    <property type="entry name" value="MenG_MenH_UbiE"/>
    <property type="match status" value="1"/>
</dbReference>
<evidence type="ECO:0000256" key="1">
    <source>
        <dbReference type="ARBA" id="ARBA00022428"/>
    </source>
</evidence>
<proteinExistence type="inferred from homology"/>
<comment type="catalytic activity">
    <reaction evidence="5">
        <text>a 2-demethylmenaquinol + S-adenosyl-L-methionine = a menaquinol + S-adenosyl-L-homocysteine + H(+)</text>
        <dbReference type="Rhea" id="RHEA:42640"/>
        <dbReference type="Rhea" id="RHEA-COMP:9539"/>
        <dbReference type="Rhea" id="RHEA-COMP:9563"/>
        <dbReference type="ChEBI" id="CHEBI:15378"/>
        <dbReference type="ChEBI" id="CHEBI:18151"/>
        <dbReference type="ChEBI" id="CHEBI:55437"/>
        <dbReference type="ChEBI" id="CHEBI:57856"/>
        <dbReference type="ChEBI" id="CHEBI:59789"/>
        <dbReference type="EC" id="2.1.1.163"/>
    </reaction>
</comment>
<dbReference type="NCBIfam" id="NF001244">
    <property type="entry name" value="PRK00216.1-5"/>
    <property type="match status" value="1"/>
</dbReference>
<keyword evidence="2 5" id="KW-0489">Methyltransferase</keyword>
<feature type="binding site" evidence="5">
    <location>
        <position position="58"/>
    </location>
    <ligand>
        <name>S-adenosyl-L-methionine</name>
        <dbReference type="ChEBI" id="CHEBI:59789"/>
    </ligand>
</feature>
<feature type="binding site" evidence="5">
    <location>
        <position position="79"/>
    </location>
    <ligand>
        <name>S-adenosyl-L-methionine</name>
        <dbReference type="ChEBI" id="CHEBI:59789"/>
    </ligand>
</feature>